<feature type="compositionally biased region" description="Polar residues" evidence="1">
    <location>
        <begin position="10"/>
        <end position="28"/>
    </location>
</feature>
<feature type="region of interest" description="Disordered" evidence="1">
    <location>
        <begin position="1532"/>
        <end position="1578"/>
    </location>
</feature>
<feature type="compositionally biased region" description="Basic and acidic residues" evidence="1">
    <location>
        <begin position="682"/>
        <end position="693"/>
    </location>
</feature>
<gene>
    <name evidence="2" type="ORF">Sste5346_008943</name>
</gene>
<feature type="compositionally biased region" description="Polar residues" evidence="1">
    <location>
        <begin position="742"/>
        <end position="752"/>
    </location>
</feature>
<proteinExistence type="predicted"/>
<feature type="compositionally biased region" description="Low complexity" evidence="1">
    <location>
        <begin position="1461"/>
        <end position="1470"/>
    </location>
</feature>
<name>A0ABR3YNF2_9PEZI</name>
<accession>A0ABR3YNF2</accession>
<feature type="compositionally biased region" description="Polar residues" evidence="1">
    <location>
        <begin position="283"/>
        <end position="292"/>
    </location>
</feature>
<feature type="compositionally biased region" description="Low complexity" evidence="1">
    <location>
        <begin position="424"/>
        <end position="440"/>
    </location>
</feature>
<feature type="compositionally biased region" description="Low complexity" evidence="1">
    <location>
        <begin position="995"/>
        <end position="1004"/>
    </location>
</feature>
<reference evidence="2 3" key="1">
    <citation type="journal article" date="2024" name="IMA Fungus">
        <title>IMA Genome - F19 : A genome assembly and annotation guide to empower mycologists, including annotated draft genome sequences of Ceratocystis pirilliformis, Diaporthe australafricana, Fusarium ophioides, Paecilomyces lecythidis, and Sporothrix stenoceras.</title>
        <authorList>
            <person name="Aylward J."/>
            <person name="Wilson A.M."/>
            <person name="Visagie C.M."/>
            <person name="Spraker J."/>
            <person name="Barnes I."/>
            <person name="Buitendag C."/>
            <person name="Ceriani C."/>
            <person name="Del Mar Angel L."/>
            <person name="du Plessis D."/>
            <person name="Fuchs T."/>
            <person name="Gasser K."/>
            <person name="Kramer D."/>
            <person name="Li W."/>
            <person name="Munsamy K."/>
            <person name="Piso A."/>
            <person name="Price J.L."/>
            <person name="Sonnekus B."/>
            <person name="Thomas C."/>
            <person name="van der Nest A."/>
            <person name="van Dijk A."/>
            <person name="van Heerden A."/>
            <person name="van Vuuren N."/>
            <person name="Yilmaz N."/>
            <person name="Duong T.A."/>
            <person name="van der Merwe N.A."/>
            <person name="Wingfield M.J."/>
            <person name="Wingfield B.D."/>
        </authorList>
    </citation>
    <scope>NUCLEOTIDE SEQUENCE [LARGE SCALE GENOMIC DNA]</scope>
    <source>
        <strain evidence="2 3">CMW 5346</strain>
    </source>
</reference>
<keyword evidence="3" id="KW-1185">Reference proteome</keyword>
<feature type="compositionally biased region" description="Basic residues" evidence="1">
    <location>
        <begin position="452"/>
        <end position="462"/>
    </location>
</feature>
<organism evidence="2 3">
    <name type="scientific">Sporothrix stenoceras</name>
    <dbReference type="NCBI Taxonomy" id="5173"/>
    <lineage>
        <taxon>Eukaryota</taxon>
        <taxon>Fungi</taxon>
        <taxon>Dikarya</taxon>
        <taxon>Ascomycota</taxon>
        <taxon>Pezizomycotina</taxon>
        <taxon>Sordariomycetes</taxon>
        <taxon>Sordariomycetidae</taxon>
        <taxon>Ophiostomatales</taxon>
        <taxon>Ophiostomataceae</taxon>
        <taxon>Sporothrix</taxon>
    </lineage>
</organism>
<evidence type="ECO:0008006" key="4">
    <source>
        <dbReference type="Google" id="ProtNLM"/>
    </source>
</evidence>
<feature type="region of interest" description="Disordered" evidence="1">
    <location>
        <begin position="1507"/>
        <end position="1526"/>
    </location>
</feature>
<feature type="compositionally biased region" description="Low complexity" evidence="1">
    <location>
        <begin position="1486"/>
        <end position="1499"/>
    </location>
</feature>
<evidence type="ECO:0000313" key="3">
    <source>
        <dbReference type="Proteomes" id="UP001583186"/>
    </source>
</evidence>
<dbReference type="PANTHER" id="PTHR43941:SF1">
    <property type="entry name" value="STRUCTURAL MAINTENANCE OF CHROMOSOMES PROTEIN 2"/>
    <property type="match status" value="1"/>
</dbReference>
<feature type="compositionally biased region" description="Low complexity" evidence="1">
    <location>
        <begin position="123"/>
        <end position="160"/>
    </location>
</feature>
<dbReference type="EMBL" id="JAWCUI010000075">
    <property type="protein sequence ID" value="KAL1889376.1"/>
    <property type="molecule type" value="Genomic_DNA"/>
</dbReference>
<feature type="compositionally biased region" description="Low complexity" evidence="1">
    <location>
        <begin position="573"/>
        <end position="605"/>
    </location>
</feature>
<feature type="compositionally biased region" description="Polar residues" evidence="1">
    <location>
        <begin position="831"/>
        <end position="844"/>
    </location>
</feature>
<feature type="compositionally biased region" description="Low complexity" evidence="1">
    <location>
        <begin position="850"/>
        <end position="868"/>
    </location>
</feature>
<feature type="compositionally biased region" description="Polar residues" evidence="1">
    <location>
        <begin position="397"/>
        <end position="412"/>
    </location>
</feature>
<feature type="region of interest" description="Disordered" evidence="1">
    <location>
        <begin position="813"/>
        <end position="868"/>
    </location>
</feature>
<feature type="region of interest" description="Disordered" evidence="1">
    <location>
        <begin position="1205"/>
        <end position="1239"/>
    </location>
</feature>
<feature type="compositionally biased region" description="Low complexity" evidence="1">
    <location>
        <begin position="1024"/>
        <end position="1044"/>
    </location>
</feature>
<feature type="compositionally biased region" description="Polar residues" evidence="1">
    <location>
        <begin position="561"/>
        <end position="572"/>
    </location>
</feature>
<feature type="region of interest" description="Disordered" evidence="1">
    <location>
        <begin position="1256"/>
        <end position="1444"/>
    </location>
</feature>
<feature type="compositionally biased region" description="Polar residues" evidence="1">
    <location>
        <begin position="1544"/>
        <end position="1556"/>
    </location>
</feature>
<feature type="compositionally biased region" description="Polar residues" evidence="1">
    <location>
        <begin position="51"/>
        <end position="72"/>
    </location>
</feature>
<feature type="region of interest" description="Disordered" evidence="1">
    <location>
        <begin position="933"/>
        <end position="957"/>
    </location>
</feature>
<feature type="region of interest" description="Disordered" evidence="1">
    <location>
        <begin position="1461"/>
        <end position="1499"/>
    </location>
</feature>
<feature type="compositionally biased region" description="Basic and acidic residues" evidence="1">
    <location>
        <begin position="1405"/>
        <end position="1421"/>
    </location>
</feature>
<comment type="caution">
    <text evidence="2">The sequence shown here is derived from an EMBL/GenBank/DDBJ whole genome shotgun (WGS) entry which is preliminary data.</text>
</comment>
<feature type="compositionally biased region" description="Polar residues" evidence="1">
    <location>
        <begin position="380"/>
        <end position="390"/>
    </location>
</feature>
<dbReference type="Proteomes" id="UP001583186">
    <property type="component" value="Unassembled WGS sequence"/>
</dbReference>
<feature type="region of interest" description="Disordered" evidence="1">
    <location>
        <begin position="1"/>
        <end position="88"/>
    </location>
</feature>
<feature type="compositionally biased region" description="Low complexity" evidence="1">
    <location>
        <begin position="201"/>
        <end position="259"/>
    </location>
</feature>
<feature type="compositionally biased region" description="Polar residues" evidence="1">
    <location>
        <begin position="465"/>
        <end position="509"/>
    </location>
</feature>
<dbReference type="PANTHER" id="PTHR43941">
    <property type="entry name" value="STRUCTURAL MAINTENANCE OF CHROMOSOMES PROTEIN 2"/>
    <property type="match status" value="1"/>
</dbReference>
<feature type="compositionally biased region" description="Low complexity" evidence="1">
    <location>
        <begin position="1425"/>
        <end position="1444"/>
    </location>
</feature>
<feature type="compositionally biased region" description="Low complexity" evidence="1">
    <location>
        <begin position="1563"/>
        <end position="1572"/>
    </location>
</feature>
<feature type="compositionally biased region" description="Low complexity" evidence="1">
    <location>
        <begin position="293"/>
        <end position="367"/>
    </location>
</feature>
<feature type="region of interest" description="Disordered" evidence="1">
    <location>
        <begin position="110"/>
        <end position="795"/>
    </location>
</feature>
<protein>
    <recommendedName>
        <fullName evidence="4">LPXTG-motif cell wall anchor domain protein</fullName>
    </recommendedName>
</protein>
<feature type="compositionally biased region" description="Low complexity" evidence="1">
    <location>
        <begin position="174"/>
        <end position="187"/>
    </location>
</feature>
<sequence>MPPILAAEDSASSSILRSTTPSNDNTTGKGFLAAEPPSPPASSTYVGSDDTLASPTSSITSHYTTRQKTDNGSQSQSNSSSVLHKHRLNNSASKLPAFRFADLKKDMLVLPSRPHRMPPSPVSLPSLSPGAQEQEQSGQAQMHSAPSAVTNATANAPPATTRRRYSAGTDNTENANNGNGPNSANGSFLPKSKSHAHGHAHSLSDPTSLPAPTTAAAPATSSAASTASSPATVVTTGTVAPFTTTPTTTSTSTTGSRATFQNPVPTPASPDSPKSPKSHQKENQNSSPNPKHTSSSSSSSSTAITASSSVTAATSTSATTTTSTTSTVSSSSFSPSFSTSSFTTPPFTTSSTLTTFGSSSSAIASSAGLTHNNDSHDSYDPSSSFYSTASPPKVVVSTPSANTTVPLSLHSPSPTPASPRETRGSPGSPTSASSPTPGTTKLQRTLTDPSPSKKKTSLHRRATASFGSNEFGSNDFETLSPVKSNFETQANTQQSTEKNTSNPTPTHTVTADDDDLAASVATSADPPSPDASTKEWAKGQCDLVLTTSSKTGKPKTKSTSLDTLDTQKSASETSTPRTLTTRRSLPNQLQQQPQQSQPSQQQSLLTADDKRKTSTRPPLSFRAPRNEAPTSRPVIPPIRSFRSSGSRKSLGLQDMNFRSPGGGGASTFEDADNTADGGVLDSRQRDRTLRALEGRNTVGDDDFSQHGGAHIPRRGADPDTTGDIFMRIARDDRQSDDPSIVSRVSRTASQRRPFSAAVPSRQNTSPPQIIRRLSDQRETATARQRRYAEEQALQQQQQQQQQHQQQQQLQQQQQQQVAIARDTPPRALASDRTTPLRSATTSQRPDPIRTRTVISSTRPSPSTPRTSVFYDTASEVGTNYSRRRPSMTESISSGAPLPLRTSSIKTSHNYARTYNSSPLVPRHTDVQHEIGGSHAGLGIGGMDSTESTASTAAPSTVWDELDELKSRMRRLELTGKIPPTSGAAMSRASDERPRTATTSATTISGSPKRVATNGQAADVRSTTSSQLQQQQQQLQQQSLQSPQQGNQPVLLSALRGVKPHVSDDVYGAIETAATEALALSQMVGVVGQPGPISSGASTIGTNMPSTVTDRQLRRKAESICRSLTELCLTLNDEAAHRKAKEAAAAATAQIQANLPQSQTQQQLHLQQQEQQRQQLQLQQQQKQQDEQQQQREQLQQQLQQQQDDLQQRQQRLHQQQQEIRQHQAQRASRDDTVTIASPTTTTNKAFASLANSRRGVVMEPASTAPKLQTSPRAPTRYEDRRTSFLSTPTLPSPRFALGPPVSSENAGRRSSLMISRTRRAASEEPEEMPQSTGRRSSLLRTRRAGTEEPESAAAGEGRKTSLLYRSRRTIAQANNDEGSAEDDMEGRQVRSPSRAFTEVAGLRGAPREYQPREYQPREYPSRDYASQMQQQQQQSPAANNNAASVSSNANVIQSVEVNNSSHPPLASSALPRRRLVPSSLNSRLVTPQTTTTAMTASSPLLSSRRFLERSSQQQQEREGGSAVGTAGTLADKYAEDRMQRHVSLGQTSLLNRTNSVSRRRDSALPSLSSASSQVGGYR</sequence>
<evidence type="ECO:0000313" key="2">
    <source>
        <dbReference type="EMBL" id="KAL1889376.1"/>
    </source>
</evidence>
<feature type="compositionally biased region" description="Polar residues" evidence="1">
    <location>
        <begin position="441"/>
        <end position="450"/>
    </location>
</feature>
<feature type="compositionally biased region" description="Low complexity" evidence="1">
    <location>
        <begin position="944"/>
        <end position="956"/>
    </location>
</feature>
<feature type="compositionally biased region" description="Low complexity" evidence="1">
    <location>
        <begin position="1205"/>
        <end position="1226"/>
    </location>
</feature>
<feature type="region of interest" description="Disordered" evidence="1">
    <location>
        <begin position="972"/>
        <end position="1045"/>
    </location>
</feature>
<evidence type="ECO:0000256" key="1">
    <source>
        <dbReference type="SAM" id="MobiDB-lite"/>
    </source>
</evidence>
<feature type="compositionally biased region" description="Polar residues" evidence="1">
    <location>
        <begin position="1012"/>
        <end position="1023"/>
    </location>
</feature>